<evidence type="ECO:0000313" key="6">
    <source>
        <dbReference type="Proteomes" id="UP001250214"/>
    </source>
</evidence>
<keyword evidence="6" id="KW-1185">Reference proteome</keyword>
<feature type="region of interest" description="Disordered" evidence="3">
    <location>
        <begin position="211"/>
        <end position="271"/>
    </location>
</feature>
<evidence type="ECO:0000256" key="2">
    <source>
        <dbReference type="ARBA" id="ARBA00022448"/>
    </source>
</evidence>
<proteinExistence type="inferred from homology"/>
<dbReference type="Pfam" id="PF00005">
    <property type="entry name" value="ABC_tran"/>
    <property type="match status" value="1"/>
</dbReference>
<comment type="similarity">
    <text evidence="1">Belongs to the ABC transporter superfamily.</text>
</comment>
<dbReference type="SUPFAM" id="SSF52540">
    <property type="entry name" value="P-loop containing nucleoside triphosphate hydrolases"/>
    <property type="match status" value="1"/>
</dbReference>
<comment type="caution">
    <text evidence="5">The sequence shown here is derived from an EMBL/GenBank/DDBJ whole genome shotgun (WGS) entry which is preliminary data.</text>
</comment>
<evidence type="ECO:0000256" key="1">
    <source>
        <dbReference type="ARBA" id="ARBA00005417"/>
    </source>
</evidence>
<dbReference type="InterPro" id="IPR003439">
    <property type="entry name" value="ABC_transporter-like_ATP-bd"/>
</dbReference>
<feature type="compositionally biased region" description="Polar residues" evidence="3">
    <location>
        <begin position="231"/>
        <end position="241"/>
    </location>
</feature>
<keyword evidence="5" id="KW-0547">Nucleotide-binding</keyword>
<accession>A0ABU2HBK0</accession>
<dbReference type="Gene3D" id="3.40.50.300">
    <property type="entry name" value="P-loop containing nucleotide triphosphate hydrolases"/>
    <property type="match status" value="1"/>
</dbReference>
<dbReference type="PANTHER" id="PTHR43335">
    <property type="entry name" value="ABC TRANSPORTER, ATP-BINDING PROTEIN"/>
    <property type="match status" value="1"/>
</dbReference>
<sequence>MRRATGARVEAEGLALRTGHGWVYSNVDCAATPGSLTAFVADGGGGRTALLLTLSGRMRPSDGSLHVDGHDCYRTARAGRQVRRICALGLSAGVNDLDERIRVREHLNERIHLRLRAPRREVRDQALTAAGLTSADTHRLTGELSLLEQRRLGLALALIEEPRLVLVDDVDRGLCPETRAALWSTLGELADRGLTLIATCADAEAARTEAGASTLPLHQGPIEDTDKTGKTHATSGRTSSGGKRLRQAAATGRTSLRDLLDRATGRGKEEQ</sequence>
<dbReference type="GO" id="GO:0005524">
    <property type="term" value="F:ATP binding"/>
    <property type="evidence" value="ECO:0007669"/>
    <property type="project" value="UniProtKB-KW"/>
</dbReference>
<organism evidence="5 6">
    <name type="scientific">Lipingzhangella rawalii</name>
    <dbReference type="NCBI Taxonomy" id="2055835"/>
    <lineage>
        <taxon>Bacteria</taxon>
        <taxon>Bacillati</taxon>
        <taxon>Actinomycetota</taxon>
        <taxon>Actinomycetes</taxon>
        <taxon>Streptosporangiales</taxon>
        <taxon>Nocardiopsidaceae</taxon>
        <taxon>Lipingzhangella</taxon>
    </lineage>
</organism>
<evidence type="ECO:0000259" key="4">
    <source>
        <dbReference type="PROSITE" id="PS50893"/>
    </source>
</evidence>
<gene>
    <name evidence="5" type="ORF">RIF23_18025</name>
</gene>
<feature type="compositionally biased region" description="Basic and acidic residues" evidence="3">
    <location>
        <begin position="255"/>
        <end position="271"/>
    </location>
</feature>
<dbReference type="RefSeq" id="WP_310913761.1">
    <property type="nucleotide sequence ID" value="NZ_JAVLVT010000010.1"/>
</dbReference>
<keyword evidence="2" id="KW-0813">Transport</keyword>
<dbReference type="Proteomes" id="UP001250214">
    <property type="component" value="Unassembled WGS sequence"/>
</dbReference>
<reference evidence="6" key="1">
    <citation type="submission" date="2023-07" db="EMBL/GenBank/DDBJ databases">
        <title>Novel species in the genus Lipingzhangella isolated from Sambhar Salt Lake.</title>
        <authorList>
            <person name="Jiya N."/>
            <person name="Kajale S."/>
            <person name="Sharma A."/>
        </authorList>
    </citation>
    <scope>NUCLEOTIDE SEQUENCE [LARGE SCALE GENOMIC DNA]</scope>
    <source>
        <strain evidence="6">LS1_29</strain>
    </source>
</reference>
<dbReference type="EMBL" id="JAVLVT010000010">
    <property type="protein sequence ID" value="MDS1272190.1"/>
    <property type="molecule type" value="Genomic_DNA"/>
</dbReference>
<evidence type="ECO:0000256" key="3">
    <source>
        <dbReference type="SAM" id="MobiDB-lite"/>
    </source>
</evidence>
<dbReference type="PROSITE" id="PS50893">
    <property type="entry name" value="ABC_TRANSPORTER_2"/>
    <property type="match status" value="1"/>
</dbReference>
<protein>
    <submittedName>
        <fullName evidence="5">ATP-binding cassette domain-containing protein</fullName>
    </submittedName>
</protein>
<name>A0ABU2HBK0_9ACTN</name>
<dbReference type="PANTHER" id="PTHR43335:SF4">
    <property type="entry name" value="ABC TRANSPORTER, ATP-BINDING PROTEIN"/>
    <property type="match status" value="1"/>
</dbReference>
<keyword evidence="5" id="KW-0067">ATP-binding</keyword>
<evidence type="ECO:0000313" key="5">
    <source>
        <dbReference type="EMBL" id="MDS1272190.1"/>
    </source>
</evidence>
<feature type="domain" description="ABC transporter" evidence="4">
    <location>
        <begin position="9"/>
        <end position="244"/>
    </location>
</feature>
<dbReference type="InterPro" id="IPR027417">
    <property type="entry name" value="P-loop_NTPase"/>
</dbReference>